<evidence type="ECO:0000259" key="1">
    <source>
        <dbReference type="PROSITE" id="PS50206"/>
    </source>
</evidence>
<keyword evidence="2" id="KW-0808">Transferase</keyword>
<accession>A0A1H3UPL8</accession>
<name>A0A1H3UPL8_9BACI</name>
<dbReference type="PROSITE" id="PS50206">
    <property type="entry name" value="RHODANESE_3"/>
    <property type="match status" value="1"/>
</dbReference>
<keyword evidence="3" id="KW-1185">Reference proteome</keyword>
<dbReference type="InterPro" id="IPR001763">
    <property type="entry name" value="Rhodanese-like_dom"/>
</dbReference>
<evidence type="ECO:0000313" key="2">
    <source>
        <dbReference type="EMBL" id="SDZ64392.1"/>
    </source>
</evidence>
<dbReference type="PANTHER" id="PTHR43031">
    <property type="entry name" value="FAD-DEPENDENT OXIDOREDUCTASE"/>
    <property type="match status" value="1"/>
</dbReference>
<dbReference type="AlphaFoldDB" id="A0A1H3UPL8"/>
<dbReference type="Pfam" id="PF00581">
    <property type="entry name" value="Rhodanese"/>
    <property type="match status" value="1"/>
</dbReference>
<dbReference type="InterPro" id="IPR036873">
    <property type="entry name" value="Rhodanese-like_dom_sf"/>
</dbReference>
<protein>
    <submittedName>
        <fullName evidence="2">Rhodanese-related sulfurtransferase</fullName>
    </submittedName>
</protein>
<proteinExistence type="predicted"/>
<reference evidence="3" key="1">
    <citation type="submission" date="2016-10" db="EMBL/GenBank/DDBJ databases">
        <authorList>
            <person name="Varghese N."/>
            <person name="Submissions S."/>
        </authorList>
    </citation>
    <scope>NUCLEOTIDE SEQUENCE [LARGE SCALE GENOMIC DNA]</scope>
    <source>
        <strain evidence="3">SP</strain>
    </source>
</reference>
<dbReference type="SUPFAM" id="SSF52821">
    <property type="entry name" value="Rhodanese/Cell cycle control phosphatase"/>
    <property type="match status" value="1"/>
</dbReference>
<dbReference type="OrthoDB" id="9800872at2"/>
<feature type="domain" description="Rhodanese" evidence="1">
    <location>
        <begin position="18"/>
        <end position="98"/>
    </location>
</feature>
<dbReference type="STRING" id="1503961.SAMN05421736_12444"/>
<dbReference type="Gene3D" id="3.40.250.10">
    <property type="entry name" value="Rhodanese-like domain"/>
    <property type="match status" value="1"/>
</dbReference>
<organism evidence="2 3">
    <name type="scientific">Evansella caseinilytica</name>
    <dbReference type="NCBI Taxonomy" id="1503961"/>
    <lineage>
        <taxon>Bacteria</taxon>
        <taxon>Bacillati</taxon>
        <taxon>Bacillota</taxon>
        <taxon>Bacilli</taxon>
        <taxon>Bacillales</taxon>
        <taxon>Bacillaceae</taxon>
        <taxon>Evansella</taxon>
    </lineage>
</organism>
<evidence type="ECO:0000313" key="3">
    <source>
        <dbReference type="Proteomes" id="UP000198935"/>
    </source>
</evidence>
<dbReference type="GO" id="GO:0016740">
    <property type="term" value="F:transferase activity"/>
    <property type="evidence" value="ECO:0007669"/>
    <property type="project" value="UniProtKB-KW"/>
</dbReference>
<dbReference type="InterPro" id="IPR050229">
    <property type="entry name" value="GlpE_sulfurtransferase"/>
</dbReference>
<gene>
    <name evidence="2" type="ORF">SAMN05421736_12444</name>
</gene>
<dbReference type="PANTHER" id="PTHR43031:SF17">
    <property type="entry name" value="SULFURTRANSFERASE YTWF-RELATED"/>
    <property type="match status" value="1"/>
</dbReference>
<dbReference type="SMART" id="SM00450">
    <property type="entry name" value="RHOD"/>
    <property type="match status" value="1"/>
</dbReference>
<sequence length="101" mass="11029">MSAYQEVTPQEVAEQLAASKTVSIIDVREEEEVKEGKIPGAVNIPLGQIPHRLHEIDKVKGHIMVCRSGSRSGQAAEYLQANGYKIANMAGGMLRWEGPVE</sequence>
<dbReference type="EMBL" id="FNPI01000024">
    <property type="protein sequence ID" value="SDZ64392.1"/>
    <property type="molecule type" value="Genomic_DNA"/>
</dbReference>
<dbReference type="Proteomes" id="UP000198935">
    <property type="component" value="Unassembled WGS sequence"/>
</dbReference>
<dbReference type="CDD" id="cd00158">
    <property type="entry name" value="RHOD"/>
    <property type="match status" value="1"/>
</dbReference>